<comment type="caution">
    <text evidence="8">The sequence shown here is derived from an EMBL/GenBank/DDBJ whole genome shotgun (WGS) entry which is preliminary data.</text>
</comment>
<sequence>MTELQASVAGVDSAARVRVWDRFVRVFHWGLVAAFATAWASSDDAEALHQWAGYSAAALIVARIVWGFIGSHYARFAQWVPTPRTLRAYLQAMLRGREPYHPGHNPAAAVMILFLMTMVLAIATSGWLMTTDAFWGSELMEEFHEGCVNVTLGAVALHIAAAVYESLRHRENLIRAMFTGYKRSR</sequence>
<dbReference type="GO" id="GO:0020037">
    <property type="term" value="F:heme binding"/>
    <property type="evidence" value="ECO:0007669"/>
    <property type="project" value="TreeGrafter"/>
</dbReference>
<evidence type="ECO:0000256" key="3">
    <source>
        <dbReference type="ARBA" id="ARBA00022692"/>
    </source>
</evidence>
<feature type="transmembrane region" description="Helical" evidence="6">
    <location>
        <begin position="48"/>
        <end position="69"/>
    </location>
</feature>
<accession>A0A317MTX4</accession>
<keyword evidence="5 6" id="KW-0472">Membrane</keyword>
<keyword evidence="9" id="KW-1185">Reference proteome</keyword>
<feature type="domain" description="Cytochrome b561 bacterial/Ni-hydrogenase" evidence="7">
    <location>
        <begin position="19"/>
        <end position="180"/>
    </location>
</feature>
<keyword evidence="2" id="KW-1003">Cell membrane</keyword>
<evidence type="ECO:0000256" key="5">
    <source>
        <dbReference type="ARBA" id="ARBA00023136"/>
    </source>
</evidence>
<dbReference type="SUPFAM" id="SSF81342">
    <property type="entry name" value="Transmembrane di-heme cytochromes"/>
    <property type="match status" value="1"/>
</dbReference>
<feature type="transmembrane region" description="Helical" evidence="6">
    <location>
        <begin position="107"/>
        <end position="128"/>
    </location>
</feature>
<dbReference type="InterPro" id="IPR011577">
    <property type="entry name" value="Cyt_b561_bac/Ni-Hgenase"/>
</dbReference>
<dbReference type="Gene3D" id="1.20.950.20">
    <property type="entry name" value="Transmembrane di-heme cytochromes, Chain C"/>
    <property type="match status" value="1"/>
</dbReference>
<evidence type="ECO:0000256" key="2">
    <source>
        <dbReference type="ARBA" id="ARBA00022475"/>
    </source>
</evidence>
<evidence type="ECO:0000313" key="8">
    <source>
        <dbReference type="EMBL" id="PWV60555.1"/>
    </source>
</evidence>
<evidence type="ECO:0000256" key="4">
    <source>
        <dbReference type="ARBA" id="ARBA00022989"/>
    </source>
</evidence>
<name>A0A317MTX4_9GAMM</name>
<dbReference type="PANTHER" id="PTHR30485:SF2">
    <property type="entry name" value="BLL0597 PROTEIN"/>
    <property type="match status" value="1"/>
</dbReference>
<dbReference type="InterPro" id="IPR051542">
    <property type="entry name" value="Hydrogenase_cytochrome"/>
</dbReference>
<evidence type="ECO:0000259" key="7">
    <source>
        <dbReference type="Pfam" id="PF01292"/>
    </source>
</evidence>
<reference evidence="8 9" key="1">
    <citation type="submission" date="2018-05" db="EMBL/GenBank/DDBJ databases">
        <title>Genomic Encyclopedia of Type Strains, Phase IV (KMG-IV): sequencing the most valuable type-strain genomes for metagenomic binning, comparative biology and taxonomic classification.</title>
        <authorList>
            <person name="Goeker M."/>
        </authorList>
    </citation>
    <scope>NUCLEOTIDE SEQUENCE [LARGE SCALE GENOMIC DNA]</scope>
    <source>
        <strain evidence="8 9">DSM 23606</strain>
    </source>
</reference>
<comment type="subcellular location">
    <subcellularLocation>
        <location evidence="1">Cell membrane</location>
        <topology evidence="1">Multi-pass membrane protein</topology>
    </subcellularLocation>
</comment>
<evidence type="ECO:0000256" key="6">
    <source>
        <dbReference type="SAM" id="Phobius"/>
    </source>
</evidence>
<proteinExistence type="predicted"/>
<dbReference type="GO" id="GO:0009055">
    <property type="term" value="F:electron transfer activity"/>
    <property type="evidence" value="ECO:0007669"/>
    <property type="project" value="InterPro"/>
</dbReference>
<protein>
    <submittedName>
        <fullName evidence="8">Cytochrome b</fullName>
    </submittedName>
</protein>
<dbReference type="OrthoDB" id="196472at2"/>
<dbReference type="PANTHER" id="PTHR30485">
    <property type="entry name" value="NI/FE-HYDROGENASE 1 B-TYPE CYTOCHROME SUBUNIT"/>
    <property type="match status" value="1"/>
</dbReference>
<dbReference type="Proteomes" id="UP000246569">
    <property type="component" value="Unassembled WGS sequence"/>
</dbReference>
<gene>
    <name evidence="8" type="ORF">C7443_107129</name>
</gene>
<evidence type="ECO:0000256" key="1">
    <source>
        <dbReference type="ARBA" id="ARBA00004651"/>
    </source>
</evidence>
<dbReference type="GO" id="GO:0022904">
    <property type="term" value="P:respiratory electron transport chain"/>
    <property type="evidence" value="ECO:0007669"/>
    <property type="project" value="InterPro"/>
</dbReference>
<dbReference type="RefSeq" id="WP_110019043.1">
    <property type="nucleotide sequence ID" value="NZ_QGTJ01000007.1"/>
</dbReference>
<organism evidence="8 9">
    <name type="scientific">Plasticicumulans acidivorans</name>
    <dbReference type="NCBI Taxonomy" id="886464"/>
    <lineage>
        <taxon>Bacteria</taxon>
        <taxon>Pseudomonadati</taxon>
        <taxon>Pseudomonadota</taxon>
        <taxon>Gammaproteobacteria</taxon>
        <taxon>Candidatus Competibacteraceae</taxon>
        <taxon>Plasticicumulans</taxon>
    </lineage>
</organism>
<dbReference type="Pfam" id="PF01292">
    <property type="entry name" value="Ni_hydr_CYTB"/>
    <property type="match status" value="1"/>
</dbReference>
<feature type="transmembrane region" description="Helical" evidence="6">
    <location>
        <begin position="148"/>
        <end position="167"/>
    </location>
</feature>
<evidence type="ECO:0000313" key="9">
    <source>
        <dbReference type="Proteomes" id="UP000246569"/>
    </source>
</evidence>
<keyword evidence="4 6" id="KW-1133">Transmembrane helix</keyword>
<keyword evidence="3 6" id="KW-0812">Transmembrane</keyword>
<dbReference type="InterPro" id="IPR016174">
    <property type="entry name" value="Di-haem_cyt_TM"/>
</dbReference>
<feature type="transmembrane region" description="Helical" evidence="6">
    <location>
        <begin position="23"/>
        <end position="42"/>
    </location>
</feature>
<dbReference type="GO" id="GO:0005886">
    <property type="term" value="C:plasma membrane"/>
    <property type="evidence" value="ECO:0007669"/>
    <property type="project" value="UniProtKB-SubCell"/>
</dbReference>
<dbReference type="AlphaFoldDB" id="A0A317MTX4"/>
<dbReference type="EMBL" id="QGTJ01000007">
    <property type="protein sequence ID" value="PWV60555.1"/>
    <property type="molecule type" value="Genomic_DNA"/>
</dbReference>